<dbReference type="Proteomes" id="UP001163321">
    <property type="component" value="Chromosome 4"/>
</dbReference>
<sequence>MPQVESMANIETPYCKYNQDVSLAHSELVPVVLTSQNFPRTKETAQEHGLLSTASLHLMVWVATCDLTWPDSSLQPLKATHTTPEGSYFEIMTSRIAVAKSSNNMNVRVEEASIPKPGDGLPVPNMSYDSVSPTVTRDLQFDSRIIPDIWSYEAPQNMYALWTQSTQQINLLAENSGLLTQLQVQQHLQLQQELDRNLLPQMSPIHSSGPSSLNMSGVPLTVSSHEMIVQQATNVGVNPDFSAVLNLHDLLAFGDASSTSAPSDSPTISGKHLTMPPKPNTGGVINVKDLTLNELRPHFNKPMAVVAKELGVCITLMKKICRRNGLVRWPHRRIRSLVNRITSLQMIATNAAGAERERFQVQIADMREELSAVIQNPNEKSRKAQVNVPKLVVKTKHFVSQEVNHKLPVDEIIDELVSASDVSAVCRVDKGIKNSTAKKAKKTKNKLNVTIKAAIRDKVAGPRVVSVQKLFDSETFLSKKRKSSFGLHARHPPPIKIPRHDELPSMGRLRSQSVPERKLRGERYEREREISTGSGYSSVRPSTATNRNGMRGSILSILNDSPAKA</sequence>
<reference evidence="1 2" key="1">
    <citation type="journal article" date="2022" name="bioRxiv">
        <title>The genome of the oomycete Peronosclerospora sorghi, a cosmopolitan pathogen of maize and sorghum, is inflated with dispersed pseudogenes.</title>
        <authorList>
            <person name="Fletcher K."/>
            <person name="Martin F."/>
            <person name="Isakeit T."/>
            <person name="Cavanaugh K."/>
            <person name="Magill C."/>
            <person name="Michelmore R."/>
        </authorList>
    </citation>
    <scope>NUCLEOTIDE SEQUENCE [LARGE SCALE GENOMIC DNA]</scope>
    <source>
        <strain evidence="1">P6</strain>
    </source>
</reference>
<gene>
    <name evidence="1" type="ORF">PsorP6_006100</name>
</gene>
<organism evidence="1 2">
    <name type="scientific">Peronosclerospora sorghi</name>
    <dbReference type="NCBI Taxonomy" id="230839"/>
    <lineage>
        <taxon>Eukaryota</taxon>
        <taxon>Sar</taxon>
        <taxon>Stramenopiles</taxon>
        <taxon>Oomycota</taxon>
        <taxon>Peronosporomycetes</taxon>
        <taxon>Peronosporales</taxon>
        <taxon>Peronosporaceae</taxon>
        <taxon>Peronosclerospora</taxon>
    </lineage>
</organism>
<evidence type="ECO:0000313" key="2">
    <source>
        <dbReference type="Proteomes" id="UP001163321"/>
    </source>
</evidence>
<dbReference type="EMBL" id="CM047583">
    <property type="protein sequence ID" value="KAI9912797.1"/>
    <property type="molecule type" value="Genomic_DNA"/>
</dbReference>
<protein>
    <submittedName>
        <fullName evidence="1">Uncharacterized protein</fullName>
    </submittedName>
</protein>
<evidence type="ECO:0000313" key="1">
    <source>
        <dbReference type="EMBL" id="KAI9912797.1"/>
    </source>
</evidence>
<keyword evidence="2" id="KW-1185">Reference proteome</keyword>
<proteinExistence type="predicted"/>
<name>A0ACC0W2P9_9STRA</name>
<comment type="caution">
    <text evidence="1">The sequence shown here is derived from an EMBL/GenBank/DDBJ whole genome shotgun (WGS) entry which is preliminary data.</text>
</comment>
<accession>A0ACC0W2P9</accession>